<comment type="caution">
    <text evidence="2">The sequence shown here is derived from an EMBL/GenBank/DDBJ whole genome shotgun (WGS) entry which is preliminary data.</text>
</comment>
<accession>A0AAE1B1P4</accession>
<dbReference type="AlphaFoldDB" id="A0AAE1B1P4"/>
<dbReference type="Proteomes" id="UP001283361">
    <property type="component" value="Unassembled WGS sequence"/>
</dbReference>
<proteinExistence type="predicted"/>
<feature type="compositionally biased region" description="Polar residues" evidence="1">
    <location>
        <begin position="15"/>
        <end position="24"/>
    </location>
</feature>
<name>A0AAE1B1P4_9GAST</name>
<evidence type="ECO:0000313" key="3">
    <source>
        <dbReference type="Proteomes" id="UP001283361"/>
    </source>
</evidence>
<reference evidence="2" key="1">
    <citation type="journal article" date="2023" name="G3 (Bethesda)">
        <title>A reference genome for the long-term kleptoplast-retaining sea slug Elysia crispata morphotype clarki.</title>
        <authorList>
            <person name="Eastman K.E."/>
            <person name="Pendleton A.L."/>
            <person name="Shaikh M.A."/>
            <person name="Suttiyut T."/>
            <person name="Ogas R."/>
            <person name="Tomko P."/>
            <person name="Gavelis G."/>
            <person name="Widhalm J.R."/>
            <person name="Wisecaver J.H."/>
        </authorList>
    </citation>
    <scope>NUCLEOTIDE SEQUENCE</scope>
    <source>
        <strain evidence="2">ECLA1</strain>
    </source>
</reference>
<organism evidence="2 3">
    <name type="scientific">Elysia crispata</name>
    <name type="common">lettuce slug</name>
    <dbReference type="NCBI Taxonomy" id="231223"/>
    <lineage>
        <taxon>Eukaryota</taxon>
        <taxon>Metazoa</taxon>
        <taxon>Spiralia</taxon>
        <taxon>Lophotrochozoa</taxon>
        <taxon>Mollusca</taxon>
        <taxon>Gastropoda</taxon>
        <taxon>Heterobranchia</taxon>
        <taxon>Euthyneura</taxon>
        <taxon>Panpulmonata</taxon>
        <taxon>Sacoglossa</taxon>
        <taxon>Placobranchoidea</taxon>
        <taxon>Plakobranchidae</taxon>
        <taxon>Elysia</taxon>
    </lineage>
</organism>
<keyword evidence="3" id="KW-1185">Reference proteome</keyword>
<feature type="region of interest" description="Disordered" evidence="1">
    <location>
        <begin position="1"/>
        <end position="61"/>
    </location>
</feature>
<sequence>MERGKVNQIEEKTKSNSNSISTGTDAERRRSTIRPALDQRLSNSERWGGDKTIGNPDQNMPGCMAQCVCQNKLQRLI</sequence>
<evidence type="ECO:0000256" key="1">
    <source>
        <dbReference type="SAM" id="MobiDB-lite"/>
    </source>
</evidence>
<feature type="compositionally biased region" description="Basic and acidic residues" evidence="1">
    <location>
        <begin position="1"/>
        <end position="14"/>
    </location>
</feature>
<gene>
    <name evidence="2" type="ORF">RRG08_054631</name>
</gene>
<protein>
    <submittedName>
        <fullName evidence="2">Uncharacterized protein</fullName>
    </submittedName>
</protein>
<evidence type="ECO:0000313" key="2">
    <source>
        <dbReference type="EMBL" id="KAK3797605.1"/>
    </source>
</evidence>
<dbReference type="EMBL" id="JAWDGP010000750">
    <property type="protein sequence ID" value="KAK3797605.1"/>
    <property type="molecule type" value="Genomic_DNA"/>
</dbReference>